<gene>
    <name evidence="2" type="ORF">VFH_II258840</name>
</gene>
<accession>A0AAV0ZVW9</accession>
<evidence type="ECO:0000313" key="3">
    <source>
        <dbReference type="Proteomes" id="UP001157006"/>
    </source>
</evidence>
<dbReference type="EMBL" id="OX451737">
    <property type="protein sequence ID" value="CAI8601164.1"/>
    <property type="molecule type" value="Genomic_DNA"/>
</dbReference>
<evidence type="ECO:0000313" key="2">
    <source>
        <dbReference type="EMBL" id="CAI8601164.1"/>
    </source>
</evidence>
<proteinExistence type="predicted"/>
<name>A0AAV0ZVW9_VICFA</name>
<keyword evidence="3" id="KW-1185">Reference proteome</keyword>
<evidence type="ECO:0000259" key="1">
    <source>
        <dbReference type="Pfam" id="PF13966"/>
    </source>
</evidence>
<dbReference type="AlphaFoldDB" id="A0AAV0ZVW9"/>
<reference evidence="2 3" key="1">
    <citation type="submission" date="2023-01" db="EMBL/GenBank/DDBJ databases">
        <authorList>
            <person name="Kreplak J."/>
        </authorList>
    </citation>
    <scope>NUCLEOTIDE SEQUENCE [LARGE SCALE GENOMIC DNA]</scope>
</reference>
<protein>
    <recommendedName>
        <fullName evidence="1">Reverse transcriptase zinc-binding domain-containing protein</fullName>
    </recommendedName>
</protein>
<dbReference type="InterPro" id="IPR026960">
    <property type="entry name" value="RVT-Znf"/>
</dbReference>
<feature type="domain" description="Reverse transcriptase zinc-binding" evidence="1">
    <location>
        <begin position="95"/>
        <end position="178"/>
    </location>
</feature>
<sequence>MDNTQWLVGNGKFVNFWIDNWLGEPLVKQFNIHEKFHNILTSRISDFLHNSCWYFPDNLLSACPDLLSTVSIITPAGTDIEDVLIWKNSNNGQLSLKQAFDFVQCHCQRVSWQYFMWNTFIPPSQSLLVWRLLYNKIQTNDNLTLRGFSFPSVCDLGHSHRETSFHLFFECPLVKNYWNWLKNLLETRIIVHNMQDCLSILADNWSPQASTVVVACIANVFYQSLEG</sequence>
<organism evidence="2 3">
    <name type="scientific">Vicia faba</name>
    <name type="common">Broad bean</name>
    <name type="synonym">Faba vulgaris</name>
    <dbReference type="NCBI Taxonomy" id="3906"/>
    <lineage>
        <taxon>Eukaryota</taxon>
        <taxon>Viridiplantae</taxon>
        <taxon>Streptophyta</taxon>
        <taxon>Embryophyta</taxon>
        <taxon>Tracheophyta</taxon>
        <taxon>Spermatophyta</taxon>
        <taxon>Magnoliopsida</taxon>
        <taxon>eudicotyledons</taxon>
        <taxon>Gunneridae</taxon>
        <taxon>Pentapetalae</taxon>
        <taxon>rosids</taxon>
        <taxon>fabids</taxon>
        <taxon>Fabales</taxon>
        <taxon>Fabaceae</taxon>
        <taxon>Papilionoideae</taxon>
        <taxon>50 kb inversion clade</taxon>
        <taxon>NPAAA clade</taxon>
        <taxon>Hologalegina</taxon>
        <taxon>IRL clade</taxon>
        <taxon>Fabeae</taxon>
        <taxon>Vicia</taxon>
    </lineage>
</organism>
<dbReference type="Proteomes" id="UP001157006">
    <property type="component" value="Chromosome 2"/>
</dbReference>
<dbReference type="Pfam" id="PF13966">
    <property type="entry name" value="zf-RVT"/>
    <property type="match status" value="1"/>
</dbReference>